<evidence type="ECO:0008006" key="3">
    <source>
        <dbReference type="Google" id="ProtNLM"/>
    </source>
</evidence>
<protein>
    <recommendedName>
        <fullName evidence="3">DUF4286 family protein</fullName>
    </recommendedName>
</protein>
<name>A0A4P2VUX1_FLUSA</name>
<sequence>MIIYEVTYILKDLEFEKRFSDFMIDIHLNNLYQTGCFLSIAFAKTQATGAYKATFYLKDKKMMDMYINKYSVNLRKGLIEKFPKAGIEFLRVFSYCLYFKSEQFTQSRKT</sequence>
<gene>
    <name evidence="1" type="ORF">JCM31447_11230</name>
</gene>
<evidence type="ECO:0000313" key="2">
    <source>
        <dbReference type="Proteomes" id="UP000291236"/>
    </source>
</evidence>
<accession>A0A4P2VUX1</accession>
<reference evidence="1 2" key="1">
    <citation type="submission" date="2018-12" db="EMBL/GenBank/DDBJ databases">
        <title>Rubrispira sanarue gen. nov., sp., nov., a member of the order Silvanigrellales, isolated from a brackish lake in Hamamatsu Japan.</title>
        <authorList>
            <person name="Maejima Y."/>
            <person name="Iino T."/>
            <person name="Muraguchi Y."/>
            <person name="Fukuda K."/>
            <person name="Nojiri H."/>
            <person name="Ohkuma M."/>
            <person name="Moriuchi R."/>
            <person name="Dohra H."/>
            <person name="Kimbara K."/>
            <person name="Shintani M."/>
        </authorList>
    </citation>
    <scope>NUCLEOTIDE SEQUENCE [LARGE SCALE GENOMIC DNA]</scope>
    <source>
        <strain evidence="1 2">RF1110005</strain>
    </source>
</reference>
<evidence type="ECO:0000313" key="1">
    <source>
        <dbReference type="EMBL" id="BBH52682.1"/>
    </source>
</evidence>
<proteinExistence type="predicted"/>
<dbReference type="OrthoDB" id="34442at2"/>
<dbReference type="AlphaFoldDB" id="A0A4P2VUX1"/>
<dbReference type="KEGG" id="sbf:JCM31447_11230"/>
<dbReference type="RefSeq" id="WP_130607374.1">
    <property type="nucleotide sequence ID" value="NZ_AP019368.1"/>
</dbReference>
<dbReference type="InterPro" id="IPR025563">
    <property type="entry name" value="DUF4286"/>
</dbReference>
<dbReference type="Proteomes" id="UP000291236">
    <property type="component" value="Chromosome"/>
</dbReference>
<organism evidence="1 2">
    <name type="scientific">Fluviispira sanaruensis</name>
    <dbReference type="NCBI Taxonomy" id="2493639"/>
    <lineage>
        <taxon>Bacteria</taxon>
        <taxon>Pseudomonadati</taxon>
        <taxon>Bdellovibrionota</taxon>
        <taxon>Oligoflexia</taxon>
        <taxon>Silvanigrellales</taxon>
        <taxon>Silvanigrellaceae</taxon>
        <taxon>Fluviispira</taxon>
    </lineage>
</organism>
<dbReference type="Pfam" id="PF14114">
    <property type="entry name" value="DUF4286"/>
    <property type="match status" value="1"/>
</dbReference>
<keyword evidence="2" id="KW-1185">Reference proteome</keyword>
<dbReference type="EMBL" id="AP019368">
    <property type="protein sequence ID" value="BBH52682.1"/>
    <property type="molecule type" value="Genomic_DNA"/>
</dbReference>